<dbReference type="Gene3D" id="3.40.50.1820">
    <property type="entry name" value="alpha/beta hydrolase"/>
    <property type="match status" value="1"/>
</dbReference>
<evidence type="ECO:0000259" key="7">
    <source>
        <dbReference type="Pfam" id="PF00326"/>
    </source>
</evidence>
<gene>
    <name evidence="9" type="ORF">NG743_14455</name>
</gene>
<keyword evidence="10" id="KW-1185">Reference proteome</keyword>
<evidence type="ECO:0000256" key="4">
    <source>
        <dbReference type="ARBA" id="ARBA00022670"/>
    </source>
</evidence>
<dbReference type="InterPro" id="IPR001375">
    <property type="entry name" value="Peptidase_S9_cat"/>
</dbReference>
<dbReference type="InterPro" id="IPR002470">
    <property type="entry name" value="Peptidase_S9A"/>
</dbReference>
<dbReference type="Gene3D" id="2.130.10.120">
    <property type="entry name" value="Prolyl oligopeptidase, N-terminal domain"/>
    <property type="match status" value="1"/>
</dbReference>
<dbReference type="InterPro" id="IPR051167">
    <property type="entry name" value="Prolyl_oligopep/macrocyclase"/>
</dbReference>
<keyword evidence="6" id="KW-0720">Serine protease</keyword>
<dbReference type="SUPFAM" id="SSF50993">
    <property type="entry name" value="Peptidase/esterase 'gauge' domain"/>
    <property type="match status" value="1"/>
</dbReference>
<feature type="domain" description="Peptidase S9 prolyl oligopeptidase catalytic" evidence="7">
    <location>
        <begin position="472"/>
        <end position="686"/>
    </location>
</feature>
<comment type="similarity">
    <text evidence="2">Belongs to the peptidase S9A family.</text>
</comment>
<dbReference type="Pfam" id="PF00326">
    <property type="entry name" value="Peptidase_S9"/>
    <property type="match status" value="1"/>
</dbReference>
<name>A0ABY5LRW1_9CYAN</name>
<evidence type="ECO:0000256" key="3">
    <source>
        <dbReference type="ARBA" id="ARBA00011897"/>
    </source>
</evidence>
<evidence type="ECO:0000259" key="8">
    <source>
        <dbReference type="Pfam" id="PF02897"/>
    </source>
</evidence>
<dbReference type="PROSITE" id="PS00708">
    <property type="entry name" value="PRO_ENDOPEP_SER"/>
    <property type="match status" value="1"/>
</dbReference>
<dbReference type="PRINTS" id="PR00862">
    <property type="entry name" value="PROLIGOPTASE"/>
</dbReference>
<proteinExistence type="inferred from homology"/>
<dbReference type="EC" id="3.4.21.26" evidence="3"/>
<evidence type="ECO:0000313" key="9">
    <source>
        <dbReference type="EMBL" id="UUO13303.1"/>
    </source>
</evidence>
<feature type="domain" description="Peptidase S9A N-terminal" evidence="8">
    <location>
        <begin position="11"/>
        <end position="415"/>
    </location>
</feature>
<keyword evidence="4" id="KW-0645">Protease</keyword>
<dbReference type="EMBL" id="CP099464">
    <property type="protein sequence ID" value="UUO13303.1"/>
    <property type="molecule type" value="Genomic_DNA"/>
</dbReference>
<evidence type="ECO:0000256" key="2">
    <source>
        <dbReference type="ARBA" id="ARBA00005228"/>
    </source>
</evidence>
<dbReference type="InterPro" id="IPR002471">
    <property type="entry name" value="Pept_S9_AS"/>
</dbReference>
<dbReference type="Proteomes" id="UP001057561">
    <property type="component" value="Chromosome"/>
</dbReference>
<evidence type="ECO:0000256" key="6">
    <source>
        <dbReference type="ARBA" id="ARBA00022825"/>
    </source>
</evidence>
<dbReference type="SUPFAM" id="SSF53474">
    <property type="entry name" value="alpha/beta-Hydrolases"/>
    <property type="match status" value="1"/>
</dbReference>
<dbReference type="PANTHER" id="PTHR42881">
    <property type="entry name" value="PROLYL ENDOPEPTIDASE"/>
    <property type="match status" value="1"/>
</dbReference>
<accession>A0ABY5LRW1</accession>
<evidence type="ECO:0000256" key="5">
    <source>
        <dbReference type="ARBA" id="ARBA00022801"/>
    </source>
</evidence>
<dbReference type="InterPro" id="IPR029058">
    <property type="entry name" value="AB_hydrolase_fold"/>
</dbReference>
<dbReference type="PANTHER" id="PTHR42881:SF2">
    <property type="entry name" value="PROLYL ENDOPEPTIDASE"/>
    <property type="match status" value="1"/>
</dbReference>
<evidence type="ECO:0000256" key="1">
    <source>
        <dbReference type="ARBA" id="ARBA00001070"/>
    </source>
</evidence>
<dbReference type="Pfam" id="PF02897">
    <property type="entry name" value="Peptidase_S9_N"/>
    <property type="match status" value="1"/>
</dbReference>
<reference evidence="9" key="1">
    <citation type="submission" date="2022-06" db="EMBL/GenBank/DDBJ databases">
        <title>Nostosin G and Spiroidesin B from the Cyanobacterium Dolichospermum sp. NIES-1697.</title>
        <authorList>
            <person name="Phan C.-S."/>
            <person name="Mehjabin J.J."/>
            <person name="Anas A.R.J."/>
            <person name="Hayasaka M."/>
            <person name="Onoki R."/>
            <person name="Wang J."/>
            <person name="Umezawa T."/>
            <person name="Washio K."/>
            <person name="Morikawa M."/>
            <person name="Okino T."/>
        </authorList>
    </citation>
    <scope>NUCLEOTIDE SEQUENCE</scope>
    <source>
        <strain evidence="9">NIES-1697</strain>
    </source>
</reference>
<sequence>MSNFNQPLTYPTVSKSEQVDNYHGMAIADPYRALEDPDTDVTKAWVEAQNQVTFSYLNEIPAREKIKQRLTKLWDYEKYGTPFKEGESYFYFKNDGLQNQSVLYTLPTLDAEPRIVLDPNQLSEDGTIALSGISISENGQLLAYGLSSSGSDWQEWKVRNIATGEDLQDYLQWIKFSGASWTHDHQGFFYSRYDEPNEKTKLEDVNYYQKLYYHQLGTPQSTDILIYHRPDEKEWGFTGNVTEDGKYLIISIWLGTDSKNLVFYKDLTNQNSEVIELINQFLANYSFIDNDDYVFYFRTDFNSPKGRVIAIDTRKPTPENWQEIIPQAVETLESVSVLNNQFVADYLQDAHSQIKIFNLKGNFIREVELPGIGAASGFSGKRYDTETFYSFTSFTTPGTIYRYDMKTGKSELFRQPEVDFNADEYETKQVFYASKDGTKVPMFITHKKGIKLDGNNPTYLYGYGGFNISLTPSFSVSLLIWLEMGGVYAVPNLRGGGEYGEEWHQAGMKLQKQNVFDDFIAAAEWLIAHNYTQPGKLAIGGGSNGGLLVGTCMTQRPNLFGAALPAVGVMDMLRFHKFTIGWAWVAEYGSSENAEEFATLYAYSPLHNLKPGTAYPATLITTADHDDRVVPAHSFKFAAALQAAHSGYAPVLIRIDMKAGHGAGKPTAKIIKEAADKWGFLVKVLKVEI</sequence>
<comment type="catalytic activity">
    <reaction evidence="1">
        <text>Hydrolysis of Pro-|-Xaa &gt;&gt; Ala-|-Xaa in oligopeptides.</text>
        <dbReference type="EC" id="3.4.21.26"/>
    </reaction>
</comment>
<dbReference type="RefSeq" id="WP_257120323.1">
    <property type="nucleotide sequence ID" value="NZ_CP099464.1"/>
</dbReference>
<evidence type="ECO:0000313" key="10">
    <source>
        <dbReference type="Proteomes" id="UP001057561"/>
    </source>
</evidence>
<keyword evidence="5" id="KW-0378">Hydrolase</keyword>
<dbReference type="InterPro" id="IPR023302">
    <property type="entry name" value="Pept_S9A_N"/>
</dbReference>
<organism evidence="9 10">
    <name type="scientific">Dolichospermum heterosporum TAC447</name>
    <dbReference type="NCBI Taxonomy" id="747523"/>
    <lineage>
        <taxon>Bacteria</taxon>
        <taxon>Bacillati</taxon>
        <taxon>Cyanobacteriota</taxon>
        <taxon>Cyanophyceae</taxon>
        <taxon>Nostocales</taxon>
        <taxon>Aphanizomenonaceae</taxon>
        <taxon>Dolichospermum</taxon>
        <taxon>Dolichospermum heterosporum</taxon>
    </lineage>
</organism>
<protein>
    <recommendedName>
        <fullName evidence="3">prolyl oligopeptidase</fullName>
        <ecNumber evidence="3">3.4.21.26</ecNumber>
    </recommendedName>
</protein>